<gene>
    <name evidence="1" type="ORF">AAHA92_07717</name>
</gene>
<reference evidence="1 2" key="1">
    <citation type="submission" date="2024-06" db="EMBL/GenBank/DDBJ databases">
        <title>A chromosome level genome sequence of Diviner's sage (Salvia divinorum).</title>
        <authorList>
            <person name="Ford S.A."/>
            <person name="Ro D.-K."/>
            <person name="Ness R.W."/>
            <person name="Phillips M.A."/>
        </authorList>
    </citation>
    <scope>NUCLEOTIDE SEQUENCE [LARGE SCALE GENOMIC DNA]</scope>
    <source>
        <strain evidence="1">SAF-2024a</strain>
        <tissue evidence="1">Leaf</tissue>
    </source>
</reference>
<dbReference type="AlphaFoldDB" id="A0ABD1I9W9"/>
<dbReference type="PANTHER" id="PTHR33566">
    <property type="entry name" value="EN/SPM-LIKE TRANSPOSON-RELATED"/>
    <property type="match status" value="1"/>
</dbReference>
<dbReference type="Proteomes" id="UP001567538">
    <property type="component" value="Unassembled WGS sequence"/>
</dbReference>
<dbReference type="EMBL" id="JBEAFC010000003">
    <property type="protein sequence ID" value="KAL1565510.1"/>
    <property type="molecule type" value="Genomic_DNA"/>
</dbReference>
<accession>A0ABD1I9W9</accession>
<dbReference type="PANTHER" id="PTHR33566:SF6">
    <property type="entry name" value="PROTEIN DEFECTIVE IN MERISTEM SILENCING 3"/>
    <property type="match status" value="1"/>
</dbReference>
<organism evidence="1 2">
    <name type="scientific">Salvia divinorum</name>
    <name type="common">Maria pastora</name>
    <name type="synonym">Diviner's sage</name>
    <dbReference type="NCBI Taxonomy" id="28513"/>
    <lineage>
        <taxon>Eukaryota</taxon>
        <taxon>Viridiplantae</taxon>
        <taxon>Streptophyta</taxon>
        <taxon>Embryophyta</taxon>
        <taxon>Tracheophyta</taxon>
        <taxon>Spermatophyta</taxon>
        <taxon>Magnoliopsida</taxon>
        <taxon>eudicotyledons</taxon>
        <taxon>Gunneridae</taxon>
        <taxon>Pentapetalae</taxon>
        <taxon>asterids</taxon>
        <taxon>lamiids</taxon>
        <taxon>Lamiales</taxon>
        <taxon>Lamiaceae</taxon>
        <taxon>Nepetoideae</taxon>
        <taxon>Mentheae</taxon>
        <taxon>Salviinae</taxon>
        <taxon>Salvia</taxon>
        <taxon>Salvia subgen. Calosphace</taxon>
    </lineage>
</organism>
<sequence>MSGDGGVPWRMPFDPAAQLSYSPRSLVASEPSAFKHVETNSLDMVTSPEMQKAGKGQQLEVELIATHSKKLQDDLQELGLKIKHHEENLKYLTTLKTNLDESVQDMQVALGKYDKASFFQTKKEDPSLVKSEEETIENILKHENSGAAIVYRMKIQAEALSSDHSLTKDVIGIVATLGKLEDNNLSRLLAEYLGLETMLAVVCKTYEGVKALEVYNREGQIDKNLGLHGFAASIGKPLDDRFLVICLEDIRPYAGEFIADDPLRRLALLKPRLPNGETPSGFLGFAVNMITIESHNLYCTSKNGDGLRETLFYHLFSNLQVYRSREDMFNALPCIRNGAISLDGGMIRCSGVFSLGGHEKAIDLKFPTDSEMFNPPEGYLEAEKGVKETKWKRERTSEDMKREQDLLTRARFNYEKKKQELLRFLAKGPSTVPSQYPMGRGSMPG</sequence>
<evidence type="ECO:0000313" key="1">
    <source>
        <dbReference type="EMBL" id="KAL1565510.1"/>
    </source>
</evidence>
<comment type="caution">
    <text evidence="1">The sequence shown here is derived from an EMBL/GenBank/DDBJ whole genome shotgun (WGS) entry which is preliminary data.</text>
</comment>
<protein>
    <submittedName>
        <fullName evidence="1">Protein DEFECTIVE IN MERISTEM SILENCING 3-like</fullName>
    </submittedName>
</protein>
<proteinExistence type="predicted"/>
<keyword evidence="2" id="KW-1185">Reference proteome</keyword>
<evidence type="ECO:0000313" key="2">
    <source>
        <dbReference type="Proteomes" id="UP001567538"/>
    </source>
</evidence>
<name>A0ABD1I9W9_SALDI</name>